<dbReference type="OrthoDB" id="18408at2759"/>
<protein>
    <recommendedName>
        <fullName evidence="6">Dolichyl-diphosphooligosaccharide-protein glycosyltransferase subunit OST5</fullName>
    </recommendedName>
</protein>
<evidence type="ECO:0000256" key="2">
    <source>
        <dbReference type="ARBA" id="ARBA00009825"/>
    </source>
</evidence>
<evidence type="ECO:0000256" key="5">
    <source>
        <dbReference type="ARBA" id="ARBA00023136"/>
    </source>
</evidence>
<dbReference type="GO" id="GO:0006487">
    <property type="term" value="P:protein N-linked glycosylation"/>
    <property type="evidence" value="ECO:0007669"/>
    <property type="project" value="UniProtKB-UniRule"/>
</dbReference>
<sequence length="77" mass="8125">MSSNLAPFRQPLPANPATLSFLLLLAGFALASAFLIYEVTQTKYSRSLVRELSLAVPASALLGMGILVSFVNNGVAL</sequence>
<dbReference type="AlphaFoldDB" id="A0A139ARQ5"/>
<accession>A0A139ARQ5</accession>
<dbReference type="PANTHER" id="PTHR13636">
    <property type="entry name" value="TRANSMEMBRANE PROTEIN 258"/>
    <property type="match status" value="1"/>
</dbReference>
<dbReference type="Proteomes" id="UP000070544">
    <property type="component" value="Unassembled WGS sequence"/>
</dbReference>
<keyword evidence="5 6" id="KW-0472">Membrane</keyword>
<comment type="subunit">
    <text evidence="6">Component of the oligosaccharyltransferase (OST) complex.</text>
</comment>
<evidence type="ECO:0000313" key="8">
    <source>
        <dbReference type="Proteomes" id="UP000070544"/>
    </source>
</evidence>
<evidence type="ECO:0000313" key="7">
    <source>
        <dbReference type="EMBL" id="KXS19223.1"/>
    </source>
</evidence>
<dbReference type="STRING" id="1344416.A0A139ARQ5"/>
<organism evidence="7 8">
    <name type="scientific">Gonapodya prolifera (strain JEL478)</name>
    <name type="common">Monoblepharis prolifera</name>
    <dbReference type="NCBI Taxonomy" id="1344416"/>
    <lineage>
        <taxon>Eukaryota</taxon>
        <taxon>Fungi</taxon>
        <taxon>Fungi incertae sedis</taxon>
        <taxon>Chytridiomycota</taxon>
        <taxon>Chytridiomycota incertae sedis</taxon>
        <taxon>Monoblepharidomycetes</taxon>
        <taxon>Monoblepharidales</taxon>
        <taxon>Gonapodyaceae</taxon>
        <taxon>Gonapodya</taxon>
    </lineage>
</organism>
<evidence type="ECO:0000256" key="6">
    <source>
        <dbReference type="RuleBase" id="RU367008"/>
    </source>
</evidence>
<dbReference type="Pfam" id="PF05251">
    <property type="entry name" value="Ost5"/>
    <property type="match status" value="1"/>
</dbReference>
<comment type="similarity">
    <text evidence="2 6">Belongs to the OST5 family.</text>
</comment>
<comment type="subcellular location">
    <subcellularLocation>
        <location evidence="1 6">Membrane</location>
        <topology evidence="1 6">Multi-pass membrane protein</topology>
    </subcellularLocation>
</comment>
<reference evidence="7 8" key="1">
    <citation type="journal article" date="2015" name="Genome Biol. Evol.">
        <title>Phylogenomic analyses indicate that early fungi evolved digesting cell walls of algal ancestors of land plants.</title>
        <authorList>
            <person name="Chang Y."/>
            <person name="Wang S."/>
            <person name="Sekimoto S."/>
            <person name="Aerts A.L."/>
            <person name="Choi C."/>
            <person name="Clum A."/>
            <person name="LaButti K.M."/>
            <person name="Lindquist E.A."/>
            <person name="Yee Ngan C."/>
            <person name="Ohm R.A."/>
            <person name="Salamov A.A."/>
            <person name="Grigoriev I.V."/>
            <person name="Spatafora J.W."/>
            <person name="Berbee M.L."/>
        </authorList>
    </citation>
    <scope>NUCLEOTIDE SEQUENCE [LARGE SCALE GENOMIC DNA]</scope>
    <source>
        <strain evidence="7 8">JEL478</strain>
    </source>
</reference>
<evidence type="ECO:0000256" key="4">
    <source>
        <dbReference type="ARBA" id="ARBA00022989"/>
    </source>
</evidence>
<dbReference type="EMBL" id="KQ965739">
    <property type="protein sequence ID" value="KXS19223.1"/>
    <property type="molecule type" value="Genomic_DNA"/>
</dbReference>
<evidence type="ECO:0000256" key="3">
    <source>
        <dbReference type="ARBA" id="ARBA00022692"/>
    </source>
</evidence>
<name>A0A139ARQ5_GONPJ</name>
<proteinExistence type="inferred from homology"/>
<dbReference type="InterPro" id="IPR007915">
    <property type="entry name" value="TMEM258/Ost5"/>
</dbReference>
<feature type="transmembrane region" description="Helical" evidence="6">
    <location>
        <begin position="52"/>
        <end position="71"/>
    </location>
</feature>
<feature type="transmembrane region" description="Helical" evidence="6">
    <location>
        <begin position="20"/>
        <end position="40"/>
    </location>
</feature>
<evidence type="ECO:0000256" key="1">
    <source>
        <dbReference type="ARBA" id="ARBA00004141"/>
    </source>
</evidence>
<dbReference type="GO" id="GO:0008250">
    <property type="term" value="C:oligosaccharyltransferase complex"/>
    <property type="evidence" value="ECO:0007669"/>
    <property type="project" value="UniProtKB-UniRule"/>
</dbReference>
<keyword evidence="3 6" id="KW-0812">Transmembrane</keyword>
<gene>
    <name evidence="7" type="ORF">M427DRAFT_53179</name>
</gene>
<keyword evidence="8" id="KW-1185">Reference proteome</keyword>
<keyword evidence="4 6" id="KW-1133">Transmembrane helix</keyword>
<comment type="function">
    <text evidence="6">Subunit of the oligosaccharyl transferase (OST) complex that catalyzes the initial transfer of a defined glycan (Glc(3)Man(9)GlcNAc(2) in eukaryotes) from the lipid carrier dolichol-pyrophosphate to an asparagine residue within an Asn-X-Ser/Thr consensus motif in nascent polypeptide chains, the first step in protein N-glycosylation. N-glycosylation occurs cotranslationally and the complex associates with the Sec61 complex at the channel-forming translocon complex that mediates protein translocation across the endoplasmic reticulum (ER). All subunits are required for a maximal enzyme activity.</text>
</comment>